<dbReference type="Gene3D" id="3.40.30.10">
    <property type="entry name" value="Glutaredoxin"/>
    <property type="match status" value="1"/>
</dbReference>
<dbReference type="AlphaFoldDB" id="A0A2P8FB93"/>
<dbReference type="InterPro" id="IPR036249">
    <property type="entry name" value="Thioredoxin-like_sf"/>
</dbReference>
<comment type="caution">
    <text evidence="2">The sequence shown here is derived from an EMBL/GenBank/DDBJ whole genome shotgun (WGS) entry which is preliminary data.</text>
</comment>
<name>A0A2P8FB93_9RHOB</name>
<feature type="domain" description="DSBA-like thioredoxin" evidence="1">
    <location>
        <begin position="8"/>
        <end position="207"/>
    </location>
</feature>
<accession>A0A2P8FB93</accession>
<proteinExistence type="predicted"/>
<dbReference type="SUPFAM" id="SSF52833">
    <property type="entry name" value="Thioredoxin-like"/>
    <property type="match status" value="1"/>
</dbReference>
<evidence type="ECO:0000313" key="2">
    <source>
        <dbReference type="EMBL" id="PSL18974.1"/>
    </source>
</evidence>
<protein>
    <submittedName>
        <fullName evidence="2">Putative DsbA family dithiol-disulfide isomerase</fullName>
    </submittedName>
</protein>
<evidence type="ECO:0000313" key="3">
    <source>
        <dbReference type="Proteomes" id="UP000240418"/>
    </source>
</evidence>
<dbReference type="GO" id="GO:0016853">
    <property type="term" value="F:isomerase activity"/>
    <property type="evidence" value="ECO:0007669"/>
    <property type="project" value="UniProtKB-KW"/>
</dbReference>
<dbReference type="PANTHER" id="PTHR13887:SF41">
    <property type="entry name" value="THIOREDOXIN SUPERFAMILY PROTEIN"/>
    <property type="match status" value="1"/>
</dbReference>
<keyword evidence="2" id="KW-0413">Isomerase</keyword>
<keyword evidence="3" id="KW-1185">Reference proteome</keyword>
<dbReference type="Pfam" id="PF01323">
    <property type="entry name" value="DSBA"/>
    <property type="match status" value="1"/>
</dbReference>
<dbReference type="Proteomes" id="UP000240418">
    <property type="component" value="Unassembled WGS sequence"/>
</dbReference>
<sequence length="222" mass="24693">MTATPIRVDIISDVVCPWCIIGYRQLLAASAQSGIPVETYWHPFELNPNMPLEGENLTDHIQRKYGSTAAQSSAARAHLTELGQSLDVTFDFTPNSRIYNTFDAHQLMHWAFETGKTQALKLALFDRYFTKDEDVSSSDTLIDAAIEVGLDPDEARNVLTDQRFAEAVRDKEQFWTSRGVSGVPTMIFDTRQATSGAQGIDTFAQILSQLAARHHEVKPSAT</sequence>
<dbReference type="OrthoDB" id="9799122at2"/>
<gene>
    <name evidence="2" type="ORF">CLV88_108154</name>
</gene>
<dbReference type="GO" id="GO:0016491">
    <property type="term" value="F:oxidoreductase activity"/>
    <property type="evidence" value="ECO:0007669"/>
    <property type="project" value="InterPro"/>
</dbReference>
<dbReference type="CDD" id="cd03024">
    <property type="entry name" value="DsbA_FrnE"/>
    <property type="match status" value="1"/>
</dbReference>
<reference evidence="2 3" key="1">
    <citation type="submission" date="2018-03" db="EMBL/GenBank/DDBJ databases">
        <title>Genomic Encyclopedia of Archaeal and Bacterial Type Strains, Phase II (KMG-II): from individual species to whole genera.</title>
        <authorList>
            <person name="Goeker M."/>
        </authorList>
    </citation>
    <scope>NUCLEOTIDE SEQUENCE [LARGE SCALE GENOMIC DNA]</scope>
    <source>
        <strain evidence="2 3">DSM 100673</strain>
    </source>
</reference>
<evidence type="ECO:0000259" key="1">
    <source>
        <dbReference type="Pfam" id="PF01323"/>
    </source>
</evidence>
<dbReference type="PANTHER" id="PTHR13887">
    <property type="entry name" value="GLUTATHIONE S-TRANSFERASE KAPPA"/>
    <property type="match status" value="1"/>
</dbReference>
<dbReference type="InterPro" id="IPR001853">
    <property type="entry name" value="DSBA-like_thioredoxin_dom"/>
</dbReference>
<organism evidence="2 3">
    <name type="scientific">Shimia abyssi</name>
    <dbReference type="NCBI Taxonomy" id="1662395"/>
    <lineage>
        <taxon>Bacteria</taxon>
        <taxon>Pseudomonadati</taxon>
        <taxon>Pseudomonadota</taxon>
        <taxon>Alphaproteobacteria</taxon>
        <taxon>Rhodobacterales</taxon>
        <taxon>Roseobacteraceae</taxon>
    </lineage>
</organism>
<dbReference type="RefSeq" id="WP_106608960.1">
    <property type="nucleotide sequence ID" value="NZ_PYGJ01000008.1"/>
</dbReference>
<dbReference type="EMBL" id="PYGJ01000008">
    <property type="protein sequence ID" value="PSL18974.1"/>
    <property type="molecule type" value="Genomic_DNA"/>
</dbReference>